<comment type="caution">
    <text evidence="2">The sequence shown here is derived from an EMBL/GenBank/DDBJ whole genome shotgun (WGS) entry which is preliminary data.</text>
</comment>
<dbReference type="EMBL" id="CAJVPP010013816">
    <property type="protein sequence ID" value="CAG8722067.1"/>
    <property type="molecule type" value="Genomic_DNA"/>
</dbReference>
<feature type="non-terminal residue" evidence="2">
    <location>
        <position position="71"/>
    </location>
</feature>
<evidence type="ECO:0000313" key="2">
    <source>
        <dbReference type="EMBL" id="CAG8722067.1"/>
    </source>
</evidence>
<accession>A0A9N9I6E9</accession>
<feature type="non-terminal residue" evidence="2">
    <location>
        <position position="1"/>
    </location>
</feature>
<organism evidence="2 3">
    <name type="scientific">Funneliformis mosseae</name>
    <name type="common">Endomycorrhizal fungus</name>
    <name type="synonym">Glomus mosseae</name>
    <dbReference type="NCBI Taxonomy" id="27381"/>
    <lineage>
        <taxon>Eukaryota</taxon>
        <taxon>Fungi</taxon>
        <taxon>Fungi incertae sedis</taxon>
        <taxon>Mucoromycota</taxon>
        <taxon>Glomeromycotina</taxon>
        <taxon>Glomeromycetes</taxon>
        <taxon>Glomerales</taxon>
        <taxon>Glomeraceae</taxon>
        <taxon>Funneliformis</taxon>
    </lineage>
</organism>
<keyword evidence="3" id="KW-1185">Reference proteome</keyword>
<gene>
    <name evidence="2" type="ORF">FMOSSE_LOCUS15056</name>
</gene>
<evidence type="ECO:0000256" key="1">
    <source>
        <dbReference type="SAM" id="MobiDB-lite"/>
    </source>
</evidence>
<reference evidence="2" key="1">
    <citation type="submission" date="2021-06" db="EMBL/GenBank/DDBJ databases">
        <authorList>
            <person name="Kallberg Y."/>
            <person name="Tangrot J."/>
            <person name="Rosling A."/>
        </authorList>
    </citation>
    <scope>NUCLEOTIDE SEQUENCE</scope>
    <source>
        <strain evidence="2">87-6 pot B 2015</strain>
    </source>
</reference>
<evidence type="ECO:0000313" key="3">
    <source>
        <dbReference type="Proteomes" id="UP000789375"/>
    </source>
</evidence>
<dbReference type="AlphaFoldDB" id="A0A9N9I6E9"/>
<sequence length="71" mass="8506">YKSQNLQIEKSKEKTSNKKTNENLSKEEVSHEKRTYRKTSENEKKILEKILNYNTFPENEAFNILNQLQSE</sequence>
<proteinExistence type="predicted"/>
<feature type="compositionally biased region" description="Basic and acidic residues" evidence="1">
    <location>
        <begin position="9"/>
        <end position="37"/>
    </location>
</feature>
<name>A0A9N9I6E9_FUNMO</name>
<feature type="region of interest" description="Disordered" evidence="1">
    <location>
        <begin position="1"/>
        <end position="37"/>
    </location>
</feature>
<dbReference type="Proteomes" id="UP000789375">
    <property type="component" value="Unassembled WGS sequence"/>
</dbReference>
<protein>
    <submittedName>
        <fullName evidence="2">11258_t:CDS:1</fullName>
    </submittedName>
</protein>